<gene>
    <name evidence="1" type="ORF">SAMN02745181_0494</name>
</gene>
<keyword evidence="2" id="KW-1185">Reference proteome</keyword>
<proteinExistence type="predicted"/>
<dbReference type="STRING" id="1123071.SAMN02745181_0494"/>
<evidence type="ECO:0000313" key="1">
    <source>
        <dbReference type="EMBL" id="SHI61079.1"/>
    </source>
</evidence>
<evidence type="ECO:0000313" key="2">
    <source>
        <dbReference type="Proteomes" id="UP000184510"/>
    </source>
</evidence>
<dbReference type="InParanoid" id="A0A1M6CJC0"/>
<accession>A0A1M6CJC0</accession>
<dbReference type="Proteomes" id="UP000184510">
    <property type="component" value="Unassembled WGS sequence"/>
</dbReference>
<dbReference type="SUPFAM" id="SSF160631">
    <property type="entry name" value="SMI1/KNR4-like"/>
    <property type="match status" value="1"/>
</dbReference>
<dbReference type="EMBL" id="FQYR01000002">
    <property type="protein sequence ID" value="SHI61079.1"/>
    <property type="molecule type" value="Genomic_DNA"/>
</dbReference>
<organism evidence="1 2">
    <name type="scientific">Rubritalea squalenifaciens DSM 18772</name>
    <dbReference type="NCBI Taxonomy" id="1123071"/>
    <lineage>
        <taxon>Bacteria</taxon>
        <taxon>Pseudomonadati</taxon>
        <taxon>Verrucomicrobiota</taxon>
        <taxon>Verrucomicrobiia</taxon>
        <taxon>Verrucomicrobiales</taxon>
        <taxon>Rubritaleaceae</taxon>
        <taxon>Rubritalea</taxon>
    </lineage>
</organism>
<dbReference type="InterPro" id="IPR037883">
    <property type="entry name" value="Knr4/Smi1-like_sf"/>
</dbReference>
<dbReference type="AlphaFoldDB" id="A0A1M6CJC0"/>
<sequence length="82" mass="9776">MESLDLREEWDVEDSMIPFYGDWHDLIAITKEGKVVELNDHREVTYEWDSFENFKESLIEEKDWKDEPSKGLNGIISSTFDF</sequence>
<reference evidence="1 2" key="1">
    <citation type="submission" date="2016-11" db="EMBL/GenBank/DDBJ databases">
        <authorList>
            <person name="Jaros S."/>
            <person name="Januszkiewicz K."/>
            <person name="Wedrychowicz H."/>
        </authorList>
    </citation>
    <scope>NUCLEOTIDE SEQUENCE [LARGE SCALE GENOMIC DNA]</scope>
    <source>
        <strain evidence="1 2">DSM 18772</strain>
    </source>
</reference>
<dbReference type="Gene3D" id="3.40.1580.10">
    <property type="entry name" value="SMI1/KNR4-like"/>
    <property type="match status" value="1"/>
</dbReference>
<name>A0A1M6CJC0_9BACT</name>
<protein>
    <submittedName>
        <fullName evidence="1">Uncharacterized protein</fullName>
    </submittedName>
</protein>